<dbReference type="InterPro" id="IPR021679">
    <property type="entry name" value="Toxin_endonuclease_YhaV"/>
</dbReference>
<dbReference type="KEGG" id="csg:Cylst_4222"/>
<dbReference type="Pfam" id="PF11663">
    <property type="entry name" value="Toxin_YhaV"/>
    <property type="match status" value="1"/>
</dbReference>
<dbReference type="OrthoDB" id="515905at2"/>
<dbReference type="STRING" id="56107.Cylst_4222"/>
<dbReference type="RefSeq" id="WP_015209563.1">
    <property type="nucleotide sequence ID" value="NC_019757.1"/>
</dbReference>
<reference evidence="1 2" key="1">
    <citation type="submission" date="2012-06" db="EMBL/GenBank/DDBJ databases">
        <title>Finished chromosome of genome of Cylindrospermum stagnale PCC 7417.</title>
        <authorList>
            <consortium name="US DOE Joint Genome Institute"/>
            <person name="Gugger M."/>
            <person name="Coursin T."/>
            <person name="Rippka R."/>
            <person name="Tandeau De Marsac N."/>
            <person name="Huntemann M."/>
            <person name="Wei C.-L."/>
            <person name="Han J."/>
            <person name="Detter J.C."/>
            <person name="Han C."/>
            <person name="Tapia R."/>
            <person name="Chen A."/>
            <person name="Kyrpides N."/>
            <person name="Mavromatis K."/>
            <person name="Markowitz V."/>
            <person name="Szeto E."/>
            <person name="Ivanova N."/>
            <person name="Pagani I."/>
            <person name="Pati A."/>
            <person name="Goodwin L."/>
            <person name="Nordberg H.P."/>
            <person name="Cantor M.N."/>
            <person name="Hua S.X."/>
            <person name="Woyke T."/>
            <person name="Kerfeld C.A."/>
        </authorList>
    </citation>
    <scope>NUCLEOTIDE SEQUENCE [LARGE SCALE GENOMIC DNA]</scope>
    <source>
        <strain evidence="1 2">PCC 7417</strain>
    </source>
</reference>
<proteinExistence type="predicted"/>
<evidence type="ECO:0000313" key="2">
    <source>
        <dbReference type="Proteomes" id="UP000010475"/>
    </source>
</evidence>
<dbReference type="AlphaFoldDB" id="K9X2N6"/>
<keyword evidence="2" id="KW-1185">Reference proteome</keyword>
<protein>
    <submittedName>
        <fullName evidence="1">Toxin with endonuclease activity YhaV</fullName>
    </submittedName>
</protein>
<keyword evidence="1" id="KW-0378">Hydrolase</keyword>
<dbReference type="eggNOG" id="ENOG502ZB6Z">
    <property type="taxonomic scope" value="Bacteria"/>
</dbReference>
<keyword evidence="1" id="KW-0255">Endonuclease</keyword>
<gene>
    <name evidence="1" type="ORF">Cylst_4222</name>
</gene>
<accession>K9X2N6</accession>
<dbReference type="EMBL" id="CP003642">
    <property type="protein sequence ID" value="AFZ26321.1"/>
    <property type="molecule type" value="Genomic_DNA"/>
</dbReference>
<dbReference type="Proteomes" id="UP000010475">
    <property type="component" value="Chromosome"/>
</dbReference>
<sequence>MNVNGWTLKIHPAFGEQYQKLINQVEQLKEKNPEEYQMHPATKLLNNITELIFKRIPEDPTAPEFRQGKTLGTERKHWFRAKFNRRFRLFFRYSTAKKIIIYAWVNDEFSLRKEGSKTDPYQIFTKMLENGNPPDSWDELLNVSNNLELFSEDPE</sequence>
<dbReference type="PATRIC" id="fig|56107.3.peg.4629"/>
<keyword evidence="1" id="KW-0540">Nuclease</keyword>
<name>K9X2N6_9NOST</name>
<dbReference type="GO" id="GO:0004519">
    <property type="term" value="F:endonuclease activity"/>
    <property type="evidence" value="ECO:0007669"/>
    <property type="project" value="UniProtKB-KW"/>
</dbReference>
<dbReference type="HOGENOM" id="CLU_137758_0_0_3"/>
<dbReference type="GO" id="GO:0110001">
    <property type="term" value="C:toxin-antitoxin complex"/>
    <property type="evidence" value="ECO:0007669"/>
    <property type="project" value="InterPro"/>
</dbReference>
<organism evidence="1 2">
    <name type="scientific">Cylindrospermum stagnale PCC 7417</name>
    <dbReference type="NCBI Taxonomy" id="56107"/>
    <lineage>
        <taxon>Bacteria</taxon>
        <taxon>Bacillati</taxon>
        <taxon>Cyanobacteriota</taxon>
        <taxon>Cyanophyceae</taxon>
        <taxon>Nostocales</taxon>
        <taxon>Nostocaceae</taxon>
        <taxon>Cylindrospermum</taxon>
    </lineage>
</organism>
<evidence type="ECO:0000313" key="1">
    <source>
        <dbReference type="EMBL" id="AFZ26321.1"/>
    </source>
</evidence>
<dbReference type="GO" id="GO:0004540">
    <property type="term" value="F:RNA nuclease activity"/>
    <property type="evidence" value="ECO:0007669"/>
    <property type="project" value="InterPro"/>
</dbReference>